<evidence type="ECO:0000313" key="3">
    <source>
        <dbReference type="EMBL" id="KAJ6798518.1"/>
    </source>
</evidence>
<evidence type="ECO:0000313" key="4">
    <source>
        <dbReference type="Proteomes" id="UP001140949"/>
    </source>
</evidence>
<dbReference type="Proteomes" id="UP001140949">
    <property type="component" value="Unassembled WGS sequence"/>
</dbReference>
<feature type="compositionally biased region" description="Basic residues" evidence="2">
    <location>
        <begin position="1"/>
        <end position="13"/>
    </location>
</feature>
<dbReference type="EMBL" id="JANAVB010040218">
    <property type="protein sequence ID" value="KAJ6798518.1"/>
    <property type="molecule type" value="Genomic_DNA"/>
</dbReference>
<reference evidence="3" key="2">
    <citation type="submission" date="2023-04" db="EMBL/GenBank/DDBJ databases">
        <authorList>
            <person name="Bruccoleri R.E."/>
            <person name="Oakeley E.J."/>
            <person name="Faust A.-M."/>
            <person name="Dessus-Babus S."/>
            <person name="Altorfer M."/>
            <person name="Burckhardt D."/>
            <person name="Oertli M."/>
            <person name="Naumann U."/>
            <person name="Petersen F."/>
            <person name="Wong J."/>
        </authorList>
    </citation>
    <scope>NUCLEOTIDE SEQUENCE</scope>
    <source>
        <strain evidence="3">GSM-AAB239-AS_SAM_17_03QT</strain>
        <tissue evidence="3">Leaf</tissue>
    </source>
</reference>
<name>A0AAX6E3B6_IRIPA</name>
<evidence type="ECO:0000256" key="1">
    <source>
        <dbReference type="SAM" id="Coils"/>
    </source>
</evidence>
<reference evidence="3" key="1">
    <citation type="journal article" date="2023" name="GigaByte">
        <title>Genome assembly of the bearded iris, Iris pallida Lam.</title>
        <authorList>
            <person name="Bruccoleri R.E."/>
            <person name="Oakeley E.J."/>
            <person name="Faust A.M.E."/>
            <person name="Altorfer M."/>
            <person name="Dessus-Babus S."/>
            <person name="Burckhardt D."/>
            <person name="Oertli M."/>
            <person name="Naumann U."/>
            <person name="Petersen F."/>
            <person name="Wong J."/>
        </authorList>
    </citation>
    <scope>NUCLEOTIDE SEQUENCE</scope>
    <source>
        <strain evidence="3">GSM-AAB239-AS_SAM_17_03QT</strain>
    </source>
</reference>
<dbReference type="AlphaFoldDB" id="A0AAX6E3B6"/>
<comment type="caution">
    <text evidence="3">The sequence shown here is derived from an EMBL/GenBank/DDBJ whole genome shotgun (WGS) entry which is preliminary data.</text>
</comment>
<feature type="coiled-coil region" evidence="1">
    <location>
        <begin position="173"/>
        <end position="221"/>
    </location>
</feature>
<proteinExistence type="predicted"/>
<organism evidence="3 4">
    <name type="scientific">Iris pallida</name>
    <name type="common">Sweet iris</name>
    <dbReference type="NCBI Taxonomy" id="29817"/>
    <lineage>
        <taxon>Eukaryota</taxon>
        <taxon>Viridiplantae</taxon>
        <taxon>Streptophyta</taxon>
        <taxon>Embryophyta</taxon>
        <taxon>Tracheophyta</taxon>
        <taxon>Spermatophyta</taxon>
        <taxon>Magnoliopsida</taxon>
        <taxon>Liliopsida</taxon>
        <taxon>Asparagales</taxon>
        <taxon>Iridaceae</taxon>
        <taxon>Iridoideae</taxon>
        <taxon>Irideae</taxon>
        <taxon>Iris</taxon>
    </lineage>
</organism>
<evidence type="ECO:0000256" key="2">
    <source>
        <dbReference type="SAM" id="MobiDB-lite"/>
    </source>
</evidence>
<accession>A0AAX6E3B6</accession>
<feature type="compositionally biased region" description="Low complexity" evidence="2">
    <location>
        <begin position="53"/>
        <end position="71"/>
    </location>
</feature>
<gene>
    <name evidence="3" type="ORF">M6B38_209635</name>
</gene>
<keyword evidence="4" id="KW-1185">Reference proteome</keyword>
<feature type="region of interest" description="Disordered" evidence="2">
    <location>
        <begin position="1"/>
        <end position="85"/>
    </location>
</feature>
<protein>
    <submittedName>
        <fullName evidence="3">Uncharacterized protein</fullName>
    </submittedName>
</protein>
<keyword evidence="1" id="KW-0175">Coiled coil</keyword>
<sequence>MDGKKKKNKKKKGNNNQTRAADDVPTPPGAEETGGGGSAARQDHQDHHPRACGSAADVQSVGAAVSASASDAEPEKQKASEEENSVKILRQLEEEKNIWLQKEASMEERIRLLQDDINLCVGKEASLEDKLKDLQIRSDSSLLKEATLEDRVKWIEGIQDSWIKKETSITETIARLEEVNIGLQVQVKELKESRDNLSEENTQLKESLAVMESRIQHLETEASFPRPSAVRVTELPEGKDPNYQVVVNIPAEQLEPENIVPLEKVKGVHPEAEQQNISVDDSTKENVTAPLEAAISADYSSEYNVGMYGSGEMTQSLSGAHDTCGIPNGAEDFENLNDVRRVPILGIDNSRISEDVVSVPLDDIQVVEAEPQPVKNEMTPAELPLSDAPLIGAPFRLFSFVAKYVSGADLVNQERSRSG</sequence>
<feature type="compositionally biased region" description="Basic and acidic residues" evidence="2">
    <location>
        <begin position="73"/>
        <end position="85"/>
    </location>
</feature>